<protein>
    <submittedName>
        <fullName evidence="1">Uncharacterized protein</fullName>
    </submittedName>
</protein>
<gene>
    <name evidence="1" type="ORF">AB6A40_001621</name>
</gene>
<evidence type="ECO:0000313" key="1">
    <source>
        <dbReference type="EMBL" id="MFH4974912.1"/>
    </source>
</evidence>
<sequence>MRWSIYPEIEPKSTLLYDNVVIHSVVMDMMKPQRLAERKICDQLLNISTNFAEAFIYEACARMVMRNMSFDGGKMLIYKKGGSWCRDGWLVSSKWCPNDFFLHGWQIRSKTGHELYEKSLSSHTFNDSNCLPGNFLDAWQYNESFMDSCENIEAALKRYIDDNDENFRKAVLKVQNFAARHSYSGDFFSSAPAPWHETTVF</sequence>
<organism evidence="1 2">
    <name type="scientific">Gnathostoma spinigerum</name>
    <dbReference type="NCBI Taxonomy" id="75299"/>
    <lineage>
        <taxon>Eukaryota</taxon>
        <taxon>Metazoa</taxon>
        <taxon>Ecdysozoa</taxon>
        <taxon>Nematoda</taxon>
        <taxon>Chromadorea</taxon>
        <taxon>Rhabditida</taxon>
        <taxon>Spirurina</taxon>
        <taxon>Gnathostomatomorpha</taxon>
        <taxon>Gnathostomatoidea</taxon>
        <taxon>Gnathostomatidae</taxon>
        <taxon>Gnathostoma</taxon>
    </lineage>
</organism>
<name>A0ABD6EDZ5_9BILA</name>
<dbReference type="PANTHER" id="PTHR31562">
    <property type="entry name" value="PROTEIN CBG18972"/>
    <property type="match status" value="1"/>
</dbReference>
<dbReference type="Proteomes" id="UP001608902">
    <property type="component" value="Unassembled WGS sequence"/>
</dbReference>
<accession>A0ABD6EDZ5</accession>
<reference evidence="1 2" key="1">
    <citation type="submission" date="2024-08" db="EMBL/GenBank/DDBJ databases">
        <title>Gnathostoma spinigerum genome.</title>
        <authorList>
            <person name="Gonzalez-Bertolin B."/>
            <person name="Monzon S."/>
            <person name="Zaballos A."/>
            <person name="Jimenez P."/>
            <person name="Dekumyoy P."/>
            <person name="Varona S."/>
            <person name="Cuesta I."/>
            <person name="Sumanam S."/>
            <person name="Adisakwattana P."/>
            <person name="Gasser R.B."/>
            <person name="Hernandez-Gonzalez A."/>
            <person name="Young N.D."/>
            <person name="Perteguer M.J."/>
        </authorList>
    </citation>
    <scope>NUCLEOTIDE SEQUENCE [LARGE SCALE GENOMIC DNA]</scope>
    <source>
        <strain evidence="1">AL3</strain>
        <tissue evidence="1">Liver</tissue>
    </source>
</reference>
<dbReference type="PANTHER" id="PTHR31562:SF4">
    <property type="entry name" value="DUF268 DOMAIN-CONTAINING PROTEIN-RELATED"/>
    <property type="match status" value="1"/>
</dbReference>
<dbReference type="InterPro" id="IPR004988">
    <property type="entry name" value="DUF273"/>
</dbReference>
<evidence type="ECO:0000313" key="2">
    <source>
        <dbReference type="Proteomes" id="UP001608902"/>
    </source>
</evidence>
<dbReference type="EMBL" id="JBGFUD010000618">
    <property type="protein sequence ID" value="MFH4974912.1"/>
    <property type="molecule type" value="Genomic_DNA"/>
</dbReference>
<dbReference type="Pfam" id="PF03314">
    <property type="entry name" value="DUF273"/>
    <property type="match status" value="1"/>
</dbReference>
<proteinExistence type="predicted"/>
<dbReference type="AlphaFoldDB" id="A0ABD6EDZ5"/>
<keyword evidence="2" id="KW-1185">Reference proteome</keyword>
<comment type="caution">
    <text evidence="1">The sequence shown here is derived from an EMBL/GenBank/DDBJ whole genome shotgun (WGS) entry which is preliminary data.</text>
</comment>